<feature type="transmembrane region" description="Helical" evidence="1">
    <location>
        <begin position="12"/>
        <end position="30"/>
    </location>
</feature>
<sequence>MAGARGNRSSSILWSVFFGFTAIAIALNWSPRLIDFDSATGAIRLVLISVWIAFTAYSLHCSRHENLFQTVGKMSRLYWGRQIGIDLYISVFLSIGLVYLVTGSPVQTLFWGLAFIPFANQAILLFVILYLDRIFALSAAAL</sequence>
<gene>
    <name evidence="2" type="ORF">GRI44_04790</name>
</gene>
<dbReference type="RefSeq" id="WP_160600271.1">
    <property type="nucleotide sequence ID" value="NZ_WTYU01000001.1"/>
</dbReference>
<dbReference type="OrthoDB" id="7061218at2"/>
<evidence type="ECO:0000313" key="3">
    <source>
        <dbReference type="Proteomes" id="UP000473531"/>
    </source>
</evidence>
<protein>
    <submittedName>
        <fullName evidence="2">Uncharacterized protein</fullName>
    </submittedName>
</protein>
<dbReference type="AlphaFoldDB" id="A0A6L7GDG5"/>
<evidence type="ECO:0000256" key="1">
    <source>
        <dbReference type="SAM" id="Phobius"/>
    </source>
</evidence>
<feature type="transmembrane region" description="Helical" evidence="1">
    <location>
        <begin position="83"/>
        <end position="102"/>
    </location>
</feature>
<feature type="transmembrane region" description="Helical" evidence="1">
    <location>
        <begin position="42"/>
        <end position="62"/>
    </location>
</feature>
<reference evidence="2 3" key="1">
    <citation type="submission" date="2019-12" db="EMBL/GenBank/DDBJ databases">
        <title>Genomic-based taxomic classification of the family Erythrobacteraceae.</title>
        <authorList>
            <person name="Xu L."/>
        </authorList>
    </citation>
    <scope>NUCLEOTIDE SEQUENCE [LARGE SCALE GENOMIC DNA]</scope>
    <source>
        <strain evidence="2 3">KCTC 52259</strain>
    </source>
</reference>
<dbReference type="Proteomes" id="UP000473531">
    <property type="component" value="Unassembled WGS sequence"/>
</dbReference>
<organism evidence="2 3">
    <name type="scientific">Allopontixanthobacter confluentis</name>
    <dbReference type="NCBI Taxonomy" id="1849021"/>
    <lineage>
        <taxon>Bacteria</taxon>
        <taxon>Pseudomonadati</taxon>
        <taxon>Pseudomonadota</taxon>
        <taxon>Alphaproteobacteria</taxon>
        <taxon>Sphingomonadales</taxon>
        <taxon>Erythrobacteraceae</taxon>
        <taxon>Allopontixanthobacter</taxon>
    </lineage>
</organism>
<dbReference type="EMBL" id="WTYU01000001">
    <property type="protein sequence ID" value="MXP14063.1"/>
    <property type="molecule type" value="Genomic_DNA"/>
</dbReference>
<accession>A0A6L7GDG5</accession>
<feature type="transmembrane region" description="Helical" evidence="1">
    <location>
        <begin position="108"/>
        <end position="131"/>
    </location>
</feature>
<proteinExistence type="predicted"/>
<keyword evidence="1" id="KW-0472">Membrane</keyword>
<keyword evidence="3" id="KW-1185">Reference proteome</keyword>
<keyword evidence="1" id="KW-1133">Transmembrane helix</keyword>
<evidence type="ECO:0000313" key="2">
    <source>
        <dbReference type="EMBL" id="MXP14063.1"/>
    </source>
</evidence>
<name>A0A6L7GDG5_9SPHN</name>
<comment type="caution">
    <text evidence="2">The sequence shown here is derived from an EMBL/GenBank/DDBJ whole genome shotgun (WGS) entry which is preliminary data.</text>
</comment>
<keyword evidence="1" id="KW-0812">Transmembrane</keyword>